<organism evidence="2 3">
    <name type="scientific">Micromonospora tarensis</name>
    <dbReference type="NCBI Taxonomy" id="2806100"/>
    <lineage>
        <taxon>Bacteria</taxon>
        <taxon>Bacillati</taxon>
        <taxon>Actinomycetota</taxon>
        <taxon>Actinomycetes</taxon>
        <taxon>Micromonosporales</taxon>
        <taxon>Micromonosporaceae</taxon>
        <taxon>Micromonospora</taxon>
    </lineage>
</organism>
<evidence type="ECO:0000313" key="2">
    <source>
        <dbReference type="EMBL" id="MBM0279655.1"/>
    </source>
</evidence>
<gene>
    <name evidence="2" type="ORF">JM949_32835</name>
</gene>
<accession>A0ABS1YQE0</accession>
<feature type="compositionally biased region" description="Low complexity" evidence="1">
    <location>
        <begin position="114"/>
        <end position="125"/>
    </location>
</feature>
<dbReference type="EMBL" id="JAEVHL010000326">
    <property type="protein sequence ID" value="MBM0279655.1"/>
    <property type="molecule type" value="Genomic_DNA"/>
</dbReference>
<reference evidence="2 3" key="1">
    <citation type="submission" date="2021-01" db="EMBL/GenBank/DDBJ databases">
        <title>Draft genome sequence of Micromonospora sp. strain STR1s_6.</title>
        <authorList>
            <person name="Karlyshev A."/>
            <person name="Jawad R."/>
        </authorList>
    </citation>
    <scope>NUCLEOTIDE SEQUENCE [LARGE SCALE GENOMIC DNA]</scope>
    <source>
        <strain evidence="2 3">STR1S-6</strain>
    </source>
</reference>
<evidence type="ECO:0008006" key="4">
    <source>
        <dbReference type="Google" id="ProtNLM"/>
    </source>
</evidence>
<feature type="compositionally biased region" description="Basic and acidic residues" evidence="1">
    <location>
        <begin position="216"/>
        <end position="249"/>
    </location>
</feature>
<dbReference type="Proteomes" id="UP000622245">
    <property type="component" value="Unassembled WGS sequence"/>
</dbReference>
<keyword evidence="3" id="KW-1185">Reference proteome</keyword>
<dbReference type="RefSeq" id="WP_203151950.1">
    <property type="nucleotide sequence ID" value="NZ_JAEVHL010000326.1"/>
</dbReference>
<feature type="compositionally biased region" description="Low complexity" evidence="1">
    <location>
        <begin position="1"/>
        <end position="29"/>
    </location>
</feature>
<feature type="compositionally biased region" description="Basic and acidic residues" evidence="1">
    <location>
        <begin position="80"/>
        <end position="113"/>
    </location>
</feature>
<proteinExistence type="predicted"/>
<name>A0ABS1YQE0_9ACTN</name>
<sequence>MRSGGRSLLGRSRPSGTSGARSGSSGSAAKRPLGGLFSRTASKPARKAASRNGGLAGFLRGVREGAEPKPPRPVRTSAPEPKHASGETAENRPAQRSEKPQRPTKEQLVKEAVQKAAKVKPAAAAPRHTGGSTVGDINKIRAAADEFAAALKGYDPESMHQLVREMPQLGEALNSVQQGFRQVASRAESEWPVAAPVAEGLRSIADDIKAGAGTAEETRGTIRRENETDIERGEAPRHGSVEVERKWNV</sequence>
<comment type="caution">
    <text evidence="2">The sequence shown here is derived from an EMBL/GenBank/DDBJ whole genome shotgun (WGS) entry which is preliminary data.</text>
</comment>
<evidence type="ECO:0000313" key="3">
    <source>
        <dbReference type="Proteomes" id="UP000622245"/>
    </source>
</evidence>
<protein>
    <recommendedName>
        <fullName evidence="4">Heparin binding hemagglutinin HbhA</fullName>
    </recommendedName>
</protein>
<feature type="compositionally biased region" description="Basic and acidic residues" evidence="1">
    <location>
        <begin position="61"/>
        <end position="70"/>
    </location>
</feature>
<feature type="region of interest" description="Disordered" evidence="1">
    <location>
        <begin position="209"/>
        <end position="249"/>
    </location>
</feature>
<evidence type="ECO:0000256" key="1">
    <source>
        <dbReference type="SAM" id="MobiDB-lite"/>
    </source>
</evidence>
<feature type="region of interest" description="Disordered" evidence="1">
    <location>
        <begin position="1"/>
        <end position="131"/>
    </location>
</feature>